<dbReference type="CDD" id="cd02570">
    <property type="entry name" value="PseudoU_synth_EcTruA"/>
    <property type="match status" value="1"/>
</dbReference>
<evidence type="ECO:0000256" key="3">
    <source>
        <dbReference type="ARBA" id="ARBA00023235"/>
    </source>
</evidence>
<dbReference type="InterPro" id="IPR020095">
    <property type="entry name" value="PsdUridine_synth_TruA_C"/>
</dbReference>
<dbReference type="GO" id="GO:0031119">
    <property type="term" value="P:tRNA pseudouridine synthesis"/>
    <property type="evidence" value="ECO:0007669"/>
    <property type="project" value="UniProtKB-UniRule"/>
</dbReference>
<dbReference type="SUPFAM" id="SSF55120">
    <property type="entry name" value="Pseudouridine synthase"/>
    <property type="match status" value="1"/>
</dbReference>
<dbReference type="Proteomes" id="UP000245412">
    <property type="component" value="Unassembled WGS sequence"/>
</dbReference>
<dbReference type="GO" id="GO:0003723">
    <property type="term" value="F:RNA binding"/>
    <property type="evidence" value="ECO:0007669"/>
    <property type="project" value="InterPro"/>
</dbReference>
<sequence>MKNIKLTLEYDGTRYNGWQRLGKGESTNTIENKITEVLKKMDGQDVELFCGCRTEVGVHAYAQTASFKTNTALEIKDIKNYLNRYLPMDIAVLEAEEMPERFHASLNAKEVTYVYRIAIGDVPSVFDRRYTYYSFKTPDIRRMKTAAKALLGEHDFRYYSTVKKNKSTVKDMREIDIYQDAREIQITMRADGFLHNMARMIAGTLLDIGLGKREVTAAGDIFDAHSDEMASAPAEAKGLFLQEVGYQK</sequence>
<evidence type="ECO:0000256" key="4">
    <source>
        <dbReference type="HAMAP-Rule" id="MF_00171"/>
    </source>
</evidence>
<gene>
    <name evidence="4" type="primary">truA</name>
    <name evidence="8" type="ORF">C7383_11129</name>
</gene>
<comment type="subunit">
    <text evidence="4">Homodimer.</text>
</comment>
<feature type="binding site" evidence="4 5">
    <location>
        <position position="113"/>
    </location>
    <ligand>
        <name>substrate</name>
    </ligand>
</feature>
<evidence type="ECO:0000256" key="1">
    <source>
        <dbReference type="ARBA" id="ARBA00009375"/>
    </source>
</evidence>
<comment type="similarity">
    <text evidence="1 4 6">Belongs to the tRNA pseudouridine synthase TruA family.</text>
</comment>
<dbReference type="Gene3D" id="3.30.70.580">
    <property type="entry name" value="Pseudouridine synthase I, catalytic domain, N-terminal subdomain"/>
    <property type="match status" value="1"/>
</dbReference>
<dbReference type="NCBIfam" id="TIGR00071">
    <property type="entry name" value="hisT_truA"/>
    <property type="match status" value="1"/>
</dbReference>
<evidence type="ECO:0000313" key="8">
    <source>
        <dbReference type="EMBL" id="PWJ73699.1"/>
    </source>
</evidence>
<dbReference type="InterPro" id="IPR001406">
    <property type="entry name" value="PsdUridine_synth_TruA"/>
</dbReference>
<comment type="catalytic activity">
    <reaction evidence="4 6">
        <text>uridine(38/39/40) in tRNA = pseudouridine(38/39/40) in tRNA</text>
        <dbReference type="Rhea" id="RHEA:22376"/>
        <dbReference type="Rhea" id="RHEA-COMP:10085"/>
        <dbReference type="Rhea" id="RHEA-COMP:10087"/>
        <dbReference type="ChEBI" id="CHEBI:65314"/>
        <dbReference type="ChEBI" id="CHEBI:65315"/>
        <dbReference type="EC" id="5.4.99.12"/>
    </reaction>
</comment>
<proteinExistence type="inferred from homology"/>
<evidence type="ECO:0000313" key="9">
    <source>
        <dbReference type="Proteomes" id="UP000245412"/>
    </source>
</evidence>
<protein>
    <recommendedName>
        <fullName evidence="4">tRNA pseudouridine synthase A</fullName>
        <ecNumber evidence="4">5.4.99.12</ecNumber>
    </recommendedName>
    <alternativeName>
        <fullName evidence="4">tRNA pseudouridine(38-40) synthase</fullName>
    </alternativeName>
    <alternativeName>
        <fullName evidence="4">tRNA pseudouridylate synthase I</fullName>
    </alternativeName>
    <alternativeName>
        <fullName evidence="4">tRNA-uridine isomerase I</fullName>
    </alternativeName>
</protein>
<dbReference type="HAMAP" id="MF_00171">
    <property type="entry name" value="TruA"/>
    <property type="match status" value="1"/>
</dbReference>
<organism evidence="8 9">
    <name type="scientific">Murimonas intestini</name>
    <dbReference type="NCBI Taxonomy" id="1337051"/>
    <lineage>
        <taxon>Bacteria</taxon>
        <taxon>Bacillati</taxon>
        <taxon>Bacillota</taxon>
        <taxon>Clostridia</taxon>
        <taxon>Lachnospirales</taxon>
        <taxon>Lachnospiraceae</taxon>
        <taxon>Murimonas</taxon>
    </lineage>
</organism>
<dbReference type="EMBL" id="QGGY01000011">
    <property type="protein sequence ID" value="PWJ73699.1"/>
    <property type="molecule type" value="Genomic_DNA"/>
</dbReference>
<dbReference type="InterPro" id="IPR020097">
    <property type="entry name" value="PsdUridine_synth_TruA_a/b_dom"/>
</dbReference>
<reference evidence="8 9" key="1">
    <citation type="submission" date="2018-05" db="EMBL/GenBank/DDBJ databases">
        <authorList>
            <person name="Goeker M."/>
            <person name="Huntemann M."/>
            <person name="Clum A."/>
            <person name="Pillay M."/>
            <person name="Palaniappan K."/>
            <person name="Varghese N."/>
            <person name="Mikhailova N."/>
            <person name="Stamatis D."/>
            <person name="Reddy T."/>
            <person name="Daum C."/>
            <person name="Shapiro N."/>
            <person name="Ivanova N."/>
            <person name="Kyrpides N."/>
            <person name="Woyke T."/>
        </authorList>
    </citation>
    <scope>NUCLEOTIDE SEQUENCE [LARGE SCALE GENOMIC DNA]</scope>
    <source>
        <strain evidence="8 9">DSM 26524</strain>
    </source>
</reference>
<evidence type="ECO:0000256" key="6">
    <source>
        <dbReference type="RuleBase" id="RU003792"/>
    </source>
</evidence>
<comment type="caution">
    <text evidence="8">The sequence shown here is derived from an EMBL/GenBank/DDBJ whole genome shotgun (WGS) entry which is preliminary data.</text>
</comment>
<dbReference type="InterPro" id="IPR020094">
    <property type="entry name" value="TruA/RsuA/RluB/E/F_N"/>
</dbReference>
<dbReference type="PIRSF" id="PIRSF001430">
    <property type="entry name" value="tRNA_psdUrid_synth"/>
    <property type="match status" value="1"/>
</dbReference>
<keyword evidence="2 4" id="KW-0819">tRNA processing</keyword>
<dbReference type="InterPro" id="IPR020103">
    <property type="entry name" value="PsdUridine_synth_cat_dom_sf"/>
</dbReference>
<dbReference type="AlphaFoldDB" id="A0AB73T0W5"/>
<accession>A0AB73T0W5</accession>
<name>A0AB73T0W5_9FIRM</name>
<evidence type="ECO:0000259" key="7">
    <source>
        <dbReference type="Pfam" id="PF01416"/>
    </source>
</evidence>
<comment type="function">
    <text evidence="4">Formation of pseudouridine at positions 38, 39 and 40 in the anticodon stem and loop of transfer RNAs.</text>
</comment>
<dbReference type="RefSeq" id="WP_109747500.1">
    <property type="nucleotide sequence ID" value="NZ_CABJAT010000012.1"/>
</dbReference>
<feature type="domain" description="Pseudouridine synthase I TruA alpha/beta" evidence="7">
    <location>
        <begin position="146"/>
        <end position="246"/>
    </location>
</feature>
<dbReference type="PANTHER" id="PTHR11142:SF22">
    <property type="entry name" value="TRNA PSEUDOURIDINE SYNTHASE A 2"/>
    <property type="match status" value="1"/>
</dbReference>
<keyword evidence="3 4" id="KW-0413">Isomerase</keyword>
<dbReference type="PANTHER" id="PTHR11142">
    <property type="entry name" value="PSEUDOURIDYLATE SYNTHASE"/>
    <property type="match status" value="1"/>
</dbReference>
<evidence type="ECO:0000256" key="5">
    <source>
        <dbReference type="PIRSR" id="PIRSR001430-2"/>
    </source>
</evidence>
<keyword evidence="9" id="KW-1185">Reference proteome</keyword>
<comment type="caution">
    <text evidence="4">Lacks conserved residue(s) required for the propagation of feature annotation.</text>
</comment>
<dbReference type="EC" id="5.4.99.12" evidence="4"/>
<dbReference type="GO" id="GO:0160147">
    <property type="term" value="F:tRNA pseudouridine(38-40) synthase activity"/>
    <property type="evidence" value="ECO:0007669"/>
    <property type="project" value="UniProtKB-EC"/>
</dbReference>
<dbReference type="Pfam" id="PF01416">
    <property type="entry name" value="PseudoU_synth_1"/>
    <property type="match status" value="2"/>
</dbReference>
<evidence type="ECO:0000256" key="2">
    <source>
        <dbReference type="ARBA" id="ARBA00022694"/>
    </source>
</evidence>
<dbReference type="Gene3D" id="3.30.70.660">
    <property type="entry name" value="Pseudouridine synthase I, catalytic domain, C-terminal subdomain"/>
    <property type="match status" value="1"/>
</dbReference>
<feature type="domain" description="Pseudouridine synthase I TruA alpha/beta" evidence="7">
    <location>
        <begin position="9"/>
        <end position="104"/>
    </location>
</feature>